<dbReference type="SUPFAM" id="SSF56784">
    <property type="entry name" value="HAD-like"/>
    <property type="match status" value="1"/>
</dbReference>
<sequence>MDKYKLICLDVDGTLYDSHKRIPKENIEAIREAAAKGIKIAITTGRMYNYGNLYGSKLGVDTLTVASNGAFVKYGEEILIHETIDDGDLLYLTELLGRLDLFTHYNEWNALICDRPVGDGNGYIDANLHLPPESRIEIIETDDLLRTFKERDSRIVKSISLEREHPEKLLKLRRALEGHPNLEAVSSTWFGLEVIKAGVSKAKGIDALIGRLGITKDEVIAIGDGENDLSMIGYAGMGVAMGNAIPELKAIAKMITDTNDNAGVAKAIRELCL</sequence>
<dbReference type="InterPro" id="IPR000150">
    <property type="entry name" value="Cof"/>
</dbReference>
<dbReference type="InterPro" id="IPR036412">
    <property type="entry name" value="HAD-like_sf"/>
</dbReference>
<organism evidence="1 2">
    <name type="scientific">Youngiibacter multivorans</name>
    <dbReference type="NCBI Taxonomy" id="937251"/>
    <lineage>
        <taxon>Bacteria</taxon>
        <taxon>Bacillati</taxon>
        <taxon>Bacillota</taxon>
        <taxon>Clostridia</taxon>
        <taxon>Eubacteriales</taxon>
        <taxon>Clostridiaceae</taxon>
        <taxon>Youngiibacter</taxon>
    </lineage>
</organism>
<gene>
    <name evidence="1" type="ORF">J2Z34_001176</name>
</gene>
<dbReference type="SFLD" id="SFLDG01140">
    <property type="entry name" value="C2.B:_Phosphomannomutase_and_P"/>
    <property type="match status" value="1"/>
</dbReference>
<dbReference type="PANTHER" id="PTHR10000">
    <property type="entry name" value="PHOSPHOSERINE PHOSPHATASE"/>
    <property type="match status" value="1"/>
</dbReference>
<dbReference type="PROSITE" id="PS01229">
    <property type="entry name" value="COF_2"/>
    <property type="match status" value="1"/>
</dbReference>
<keyword evidence="2" id="KW-1185">Reference proteome</keyword>
<dbReference type="CDD" id="cd07516">
    <property type="entry name" value="HAD_Pase"/>
    <property type="match status" value="1"/>
</dbReference>
<dbReference type="Proteomes" id="UP001519271">
    <property type="component" value="Unassembled WGS sequence"/>
</dbReference>
<evidence type="ECO:0000313" key="1">
    <source>
        <dbReference type="EMBL" id="MBP1918699.1"/>
    </source>
</evidence>
<dbReference type="PANTHER" id="PTHR10000:SF8">
    <property type="entry name" value="HAD SUPERFAMILY HYDROLASE-LIKE, TYPE 3"/>
    <property type="match status" value="1"/>
</dbReference>
<dbReference type="NCBIfam" id="TIGR01484">
    <property type="entry name" value="HAD-SF-IIB"/>
    <property type="match status" value="1"/>
</dbReference>
<dbReference type="NCBIfam" id="TIGR00099">
    <property type="entry name" value="Cof-subfamily"/>
    <property type="match status" value="1"/>
</dbReference>
<dbReference type="Gene3D" id="3.40.50.1000">
    <property type="entry name" value="HAD superfamily/HAD-like"/>
    <property type="match status" value="1"/>
</dbReference>
<evidence type="ECO:0000313" key="2">
    <source>
        <dbReference type="Proteomes" id="UP001519271"/>
    </source>
</evidence>
<dbReference type="InterPro" id="IPR023214">
    <property type="entry name" value="HAD_sf"/>
</dbReference>
<comment type="caution">
    <text evidence="1">The sequence shown here is derived from an EMBL/GenBank/DDBJ whole genome shotgun (WGS) entry which is preliminary data.</text>
</comment>
<proteinExistence type="predicted"/>
<protein>
    <submittedName>
        <fullName evidence="1">Cof subfamily protein (Haloacid dehalogenase superfamily)</fullName>
    </submittedName>
</protein>
<dbReference type="Pfam" id="PF08282">
    <property type="entry name" value="Hydrolase_3"/>
    <property type="match status" value="1"/>
</dbReference>
<dbReference type="SFLD" id="SFLDS00003">
    <property type="entry name" value="Haloacid_Dehalogenase"/>
    <property type="match status" value="1"/>
</dbReference>
<reference evidence="1 2" key="1">
    <citation type="submission" date="2021-03" db="EMBL/GenBank/DDBJ databases">
        <title>Genomic Encyclopedia of Type Strains, Phase IV (KMG-IV): sequencing the most valuable type-strain genomes for metagenomic binning, comparative biology and taxonomic classification.</title>
        <authorList>
            <person name="Goeker M."/>
        </authorList>
    </citation>
    <scope>NUCLEOTIDE SEQUENCE [LARGE SCALE GENOMIC DNA]</scope>
    <source>
        <strain evidence="1 2">DSM 6139</strain>
    </source>
</reference>
<dbReference type="RefSeq" id="WP_209458927.1">
    <property type="nucleotide sequence ID" value="NZ_JAGGKC010000007.1"/>
</dbReference>
<dbReference type="EMBL" id="JAGGKC010000007">
    <property type="protein sequence ID" value="MBP1918699.1"/>
    <property type="molecule type" value="Genomic_DNA"/>
</dbReference>
<dbReference type="SFLD" id="SFLDG01144">
    <property type="entry name" value="C2.B.4:_PGP_Like"/>
    <property type="match status" value="1"/>
</dbReference>
<dbReference type="Gene3D" id="3.30.1240.10">
    <property type="match status" value="1"/>
</dbReference>
<accession>A0ABS4G2C4</accession>
<name>A0ABS4G2C4_9CLOT</name>
<dbReference type="InterPro" id="IPR006379">
    <property type="entry name" value="HAD-SF_hydro_IIB"/>
</dbReference>